<comment type="caution">
    <text evidence="2">The sequence shown here is derived from an EMBL/GenBank/DDBJ whole genome shotgun (WGS) entry which is preliminary data.</text>
</comment>
<sequence>MNQPEPTTDSTRTRRTTASNARRAERSGRQSRTGILPPVPLSVWLAAPLTGCCPTCEHPTSAACAQRLPQGLARQITDAYSRSGEVVFVPDSGNGTLLLAAARTGRKVLGLVRGSDHGRRTQQLFADQEPDTAVRAIIRNAPGPAALAAQAARIAGRAALAVIAPHDPVSPPALGALLDSARTALRPGGIAVICARPTPGQDSAGTLTAYAQAAGFSYLQHIAAVEAPAHKSRLLQPAESTAHGPDCACTDAAPGGGAHRLAHHDLLVFQRP</sequence>
<proteinExistence type="predicted"/>
<dbReference type="EMBL" id="JBEUKS010000002">
    <property type="protein sequence ID" value="MFC1437971.1"/>
    <property type="molecule type" value="Genomic_DNA"/>
</dbReference>
<reference evidence="2 3" key="1">
    <citation type="submission" date="2024-06" db="EMBL/GenBank/DDBJ databases">
        <authorList>
            <person name="Lee S.D."/>
        </authorList>
    </citation>
    <scope>NUCLEOTIDE SEQUENCE [LARGE SCALE GENOMIC DNA]</scope>
    <source>
        <strain evidence="2 3">N1-10</strain>
    </source>
</reference>
<dbReference type="RefSeq" id="WP_380563565.1">
    <property type="nucleotide sequence ID" value="NZ_JBEUKS010000002.1"/>
</dbReference>
<protein>
    <submittedName>
        <fullName evidence="2">Uncharacterized protein</fullName>
    </submittedName>
</protein>
<feature type="region of interest" description="Disordered" evidence="1">
    <location>
        <begin position="1"/>
        <end position="35"/>
    </location>
</feature>
<dbReference type="InterPro" id="IPR029063">
    <property type="entry name" value="SAM-dependent_MTases_sf"/>
</dbReference>
<dbReference type="Gene3D" id="3.40.50.150">
    <property type="entry name" value="Vaccinia Virus protein VP39"/>
    <property type="match status" value="1"/>
</dbReference>
<evidence type="ECO:0000313" key="3">
    <source>
        <dbReference type="Proteomes" id="UP001592581"/>
    </source>
</evidence>
<dbReference type="Proteomes" id="UP001592581">
    <property type="component" value="Unassembled WGS sequence"/>
</dbReference>
<organism evidence="2 3">
    <name type="scientific">Streptacidiphilus jeojiensis</name>
    <dbReference type="NCBI Taxonomy" id="3229225"/>
    <lineage>
        <taxon>Bacteria</taxon>
        <taxon>Bacillati</taxon>
        <taxon>Actinomycetota</taxon>
        <taxon>Actinomycetes</taxon>
        <taxon>Kitasatosporales</taxon>
        <taxon>Streptomycetaceae</taxon>
        <taxon>Streptacidiphilus</taxon>
    </lineage>
</organism>
<keyword evidence="3" id="KW-1185">Reference proteome</keyword>
<gene>
    <name evidence="2" type="ORF">ABUW04_06840</name>
</gene>
<name>A0ABV6XI71_9ACTN</name>
<dbReference type="SUPFAM" id="SSF53335">
    <property type="entry name" value="S-adenosyl-L-methionine-dependent methyltransferases"/>
    <property type="match status" value="2"/>
</dbReference>
<accession>A0ABV6XI71</accession>
<evidence type="ECO:0000256" key="1">
    <source>
        <dbReference type="SAM" id="MobiDB-lite"/>
    </source>
</evidence>
<evidence type="ECO:0000313" key="2">
    <source>
        <dbReference type="EMBL" id="MFC1437971.1"/>
    </source>
</evidence>